<dbReference type="InterPro" id="IPR027359">
    <property type="entry name" value="Volt_channel_dom_sf"/>
</dbReference>
<dbReference type="EMBL" id="JAGSOY010000013">
    <property type="protein sequence ID" value="MBU2710985.1"/>
    <property type="molecule type" value="Genomic_DNA"/>
</dbReference>
<dbReference type="InterPro" id="IPR028325">
    <property type="entry name" value="VG_K_chnl"/>
</dbReference>
<dbReference type="SUPFAM" id="SSF81324">
    <property type="entry name" value="Voltage-gated potassium channels"/>
    <property type="match status" value="1"/>
</dbReference>
<dbReference type="PANTHER" id="PTHR11537">
    <property type="entry name" value="VOLTAGE-GATED POTASSIUM CHANNEL"/>
    <property type="match status" value="1"/>
</dbReference>
<keyword evidence="11" id="KW-0407">Ion channel</keyword>
<evidence type="ECO:0000256" key="11">
    <source>
        <dbReference type="ARBA" id="ARBA00023303"/>
    </source>
</evidence>
<dbReference type="RefSeq" id="WP_215819148.1">
    <property type="nucleotide sequence ID" value="NZ_JAGSOY010000013.1"/>
</dbReference>
<keyword evidence="2" id="KW-0813">Transport</keyword>
<dbReference type="Gene3D" id="1.10.287.70">
    <property type="match status" value="1"/>
</dbReference>
<evidence type="ECO:0000256" key="12">
    <source>
        <dbReference type="SAM" id="Phobius"/>
    </source>
</evidence>
<sequence>MTKHHEFRIKVYEVIFGTDTPAGRLFDIVLIYAILLSVAAVILDSVEAISKEYKLSFQTIEWFFTSLFTIEYIIRLYCCPKPWRYARSFYGLVDLLSVLPSYFALFITQANFLIIIRLFRVLRIFRILKLMRYLGEANTLMRSIILSRRKIFVFLISVMVLVTIFGSMMYLIEGPANGFTSIPKSIYWSIVTITTVGYGDITPQTILGQALSSLIMITGYAIIAVPTGIITAELAVELRREKVIHGCHNCGRAGHDRDALHCKFCGAKLITHT</sequence>
<keyword evidence="5" id="KW-0631">Potassium channel</keyword>
<comment type="caution">
    <text evidence="14">The sequence shown here is derived from an EMBL/GenBank/DDBJ whole genome shotgun (WGS) entry which is preliminary data.</text>
</comment>
<reference evidence="14 15" key="1">
    <citation type="submission" date="2021-04" db="EMBL/GenBank/DDBJ databases">
        <authorList>
            <person name="Pira H."/>
            <person name="Risdian C."/>
            <person name="Wink J."/>
        </authorList>
    </citation>
    <scope>NUCLEOTIDE SEQUENCE [LARGE SCALE GENOMIC DNA]</scope>
    <source>
        <strain evidence="14 15">WH53</strain>
    </source>
</reference>
<protein>
    <submittedName>
        <fullName evidence="14">Ion transporter</fullName>
    </submittedName>
</protein>
<dbReference type="Gene3D" id="1.20.120.350">
    <property type="entry name" value="Voltage-gated potassium channels. Chain C"/>
    <property type="match status" value="1"/>
</dbReference>
<keyword evidence="3" id="KW-0633">Potassium transport</keyword>
<keyword evidence="10 12" id="KW-0472">Membrane</keyword>
<evidence type="ECO:0000256" key="4">
    <source>
        <dbReference type="ARBA" id="ARBA00022692"/>
    </source>
</evidence>
<feature type="transmembrane region" description="Helical" evidence="12">
    <location>
        <begin position="25"/>
        <end position="43"/>
    </location>
</feature>
<dbReference type="Pfam" id="PF00520">
    <property type="entry name" value="Ion_trans"/>
    <property type="match status" value="1"/>
</dbReference>
<evidence type="ECO:0000256" key="7">
    <source>
        <dbReference type="ARBA" id="ARBA00022958"/>
    </source>
</evidence>
<feature type="transmembrane region" description="Helical" evidence="12">
    <location>
        <begin position="214"/>
        <end position="236"/>
    </location>
</feature>
<evidence type="ECO:0000256" key="9">
    <source>
        <dbReference type="ARBA" id="ARBA00023065"/>
    </source>
</evidence>
<evidence type="ECO:0000256" key="6">
    <source>
        <dbReference type="ARBA" id="ARBA00022882"/>
    </source>
</evidence>
<name>A0ABS5ZCJ3_9GAMM</name>
<feature type="domain" description="Ion transport" evidence="13">
    <location>
        <begin position="24"/>
        <end position="235"/>
    </location>
</feature>
<keyword evidence="15" id="KW-1185">Reference proteome</keyword>
<comment type="subcellular location">
    <subcellularLocation>
        <location evidence="1">Membrane</location>
        <topology evidence="1">Multi-pass membrane protein</topology>
    </subcellularLocation>
</comment>
<evidence type="ECO:0000256" key="2">
    <source>
        <dbReference type="ARBA" id="ARBA00022448"/>
    </source>
</evidence>
<dbReference type="PANTHER" id="PTHR11537:SF254">
    <property type="entry name" value="POTASSIUM VOLTAGE-GATED CHANNEL PROTEIN SHAB"/>
    <property type="match status" value="1"/>
</dbReference>
<evidence type="ECO:0000313" key="14">
    <source>
        <dbReference type="EMBL" id="MBU2710985.1"/>
    </source>
</evidence>
<keyword evidence="6" id="KW-0851">Voltage-gated channel</keyword>
<evidence type="ECO:0000256" key="8">
    <source>
        <dbReference type="ARBA" id="ARBA00022989"/>
    </source>
</evidence>
<evidence type="ECO:0000256" key="10">
    <source>
        <dbReference type="ARBA" id="ARBA00023136"/>
    </source>
</evidence>
<dbReference type="Proteomes" id="UP000690515">
    <property type="component" value="Unassembled WGS sequence"/>
</dbReference>
<gene>
    <name evidence="14" type="ORF">KCG35_07935</name>
</gene>
<feature type="transmembrane region" description="Helical" evidence="12">
    <location>
        <begin position="102"/>
        <end position="122"/>
    </location>
</feature>
<evidence type="ECO:0000256" key="5">
    <source>
        <dbReference type="ARBA" id="ARBA00022826"/>
    </source>
</evidence>
<keyword evidence="7" id="KW-0630">Potassium</keyword>
<evidence type="ECO:0000313" key="15">
    <source>
        <dbReference type="Proteomes" id="UP000690515"/>
    </source>
</evidence>
<evidence type="ECO:0000259" key="13">
    <source>
        <dbReference type="Pfam" id="PF00520"/>
    </source>
</evidence>
<evidence type="ECO:0000256" key="1">
    <source>
        <dbReference type="ARBA" id="ARBA00004141"/>
    </source>
</evidence>
<evidence type="ECO:0000256" key="3">
    <source>
        <dbReference type="ARBA" id="ARBA00022538"/>
    </source>
</evidence>
<organism evidence="14 15">
    <name type="scientific">Zooshikella harenae</name>
    <dbReference type="NCBI Taxonomy" id="2827238"/>
    <lineage>
        <taxon>Bacteria</taxon>
        <taxon>Pseudomonadati</taxon>
        <taxon>Pseudomonadota</taxon>
        <taxon>Gammaproteobacteria</taxon>
        <taxon>Oceanospirillales</taxon>
        <taxon>Zooshikellaceae</taxon>
        <taxon>Zooshikella</taxon>
    </lineage>
</organism>
<keyword evidence="9" id="KW-0406">Ion transport</keyword>
<accession>A0ABS5ZCJ3</accession>
<keyword evidence="8 12" id="KW-1133">Transmembrane helix</keyword>
<feature type="transmembrane region" description="Helical" evidence="12">
    <location>
        <begin position="151"/>
        <end position="172"/>
    </location>
</feature>
<dbReference type="PRINTS" id="PR00169">
    <property type="entry name" value="KCHANNEL"/>
</dbReference>
<keyword evidence="4 12" id="KW-0812">Transmembrane</keyword>
<dbReference type="InterPro" id="IPR005821">
    <property type="entry name" value="Ion_trans_dom"/>
</dbReference>
<proteinExistence type="predicted"/>